<dbReference type="EMBL" id="JAJJMB010009061">
    <property type="protein sequence ID" value="KAI3916736.1"/>
    <property type="molecule type" value="Genomic_DNA"/>
</dbReference>
<keyword evidence="12" id="KW-1071">Ligand-gated ion channel</keyword>
<dbReference type="SUPFAM" id="SSF53850">
    <property type="entry name" value="Periplasmic binding protein-like II"/>
    <property type="match status" value="1"/>
</dbReference>
<dbReference type="CDD" id="cd19990">
    <property type="entry name" value="PBP1_GABAb_receptor_plant"/>
    <property type="match status" value="1"/>
</dbReference>
<dbReference type="PRINTS" id="PR00248">
    <property type="entry name" value="GPCRMGR"/>
</dbReference>
<evidence type="ECO:0000256" key="14">
    <source>
        <dbReference type="ARBA" id="ARBA00049638"/>
    </source>
</evidence>
<dbReference type="FunFam" id="3.40.50.2300:FF:000169">
    <property type="entry name" value="Glutamate receptor"/>
    <property type="match status" value="1"/>
</dbReference>
<feature type="non-terminal residue" evidence="17">
    <location>
        <position position="804"/>
    </location>
</feature>
<dbReference type="PIRSF" id="PIRSF037090">
    <property type="entry name" value="Iontro_Glu-like_rcpt_pln"/>
    <property type="match status" value="1"/>
</dbReference>
<dbReference type="GO" id="GO:0015276">
    <property type="term" value="F:ligand-gated monoatomic ion channel activity"/>
    <property type="evidence" value="ECO:0007669"/>
    <property type="project" value="InterPro"/>
</dbReference>
<dbReference type="SUPFAM" id="SSF53822">
    <property type="entry name" value="Periplasmic binding protein-like I"/>
    <property type="match status" value="1"/>
</dbReference>
<sequence length="804" mass="91636">MKTEIICHPKQIHVLFFFIFMSIMLTHHHEMVLVMGEKTKDTIDNNEFKVGVVLDFDSLVSKIGLTSMPMALFDFYSTTDDSHKRKLVLHTRDSHRDIADAASQARDLIKNVGVQAIIGPLTSLQAIIVADLGNKAQVPIISFTATSPTVSTSQNPYFIRTTHSDLAQVYVIAELVKTFGWCQVVPIYEDTEYGRGVIPYLTDAFQAIDTKVPFRSIISPSATDAEILKALYKLMAMQTRVFVVHMTESLGRRVFQKAKMIGMICEGYAWIITDGLANFLGSFNSSVIDSMQGILGVRPYIPRSIELDEFRPRWQKRFAQDNPDTEKFELNIFGLRAYDTVWALANVLERLETMNSSHLWRSQAVYNRTAMAASGVSQIGPMLLQLMHEINFADRRIYVGNFNLIDSELQSDTFQLLNVIGNGGREIGVRTTSNGISRDSSSLITTRAKDFSTPKEIYELLYGPENLLLFQKVGCFLKWEKKLRIGVPVNRGFNEFVKVTRNSSHNNSTYVTGYCIDVFKAVLELLPYPVLYEFVPFEKADGTTAGTYDDLVYQVYDKNYDAIVGDITINANRTVYVDFTLPYTPSWFSMLVPLKDETGSNWLMLFKPLNGNLWIAIILFFISTGFVTWILECQANNPDFQWDFWNQPWTTVIRSIFCFFFSLKTVAAQDMRSNMTKVILYVWIFVLVMISSSYLAGLTSMLTAHRLEPTVTDVHELIKTRQNVGYLEGTFVYTMLKRMGFDEVNLKPYYSSEDFNESFTELRKKEDRIVAAFEEAPYNRLILAKYCHEYALVGPVYKTGGFGF</sequence>
<keyword evidence="11" id="KW-0325">Glycoprotein</keyword>
<comment type="caution">
    <text evidence="17">The sequence shown here is derived from an EMBL/GenBank/DDBJ whole genome shotgun (WGS) entry which is preliminary data.</text>
</comment>
<evidence type="ECO:0000256" key="10">
    <source>
        <dbReference type="ARBA" id="ARBA00023170"/>
    </source>
</evidence>
<feature type="domain" description="Ionotropic glutamate receptor C-terminal" evidence="16">
    <location>
        <begin position="482"/>
        <end position="804"/>
    </location>
</feature>
<dbReference type="Proteomes" id="UP001202328">
    <property type="component" value="Unassembled WGS sequence"/>
</dbReference>
<dbReference type="SMART" id="SM00079">
    <property type="entry name" value="PBPe"/>
    <property type="match status" value="1"/>
</dbReference>
<dbReference type="Gene3D" id="3.40.50.2300">
    <property type="match status" value="2"/>
</dbReference>
<dbReference type="InterPro" id="IPR015683">
    <property type="entry name" value="Ionotropic_Glu_rcpt"/>
</dbReference>
<keyword evidence="18" id="KW-1185">Reference proteome</keyword>
<evidence type="ECO:0000256" key="3">
    <source>
        <dbReference type="ARBA" id="ARBA00011095"/>
    </source>
</evidence>
<evidence type="ECO:0000313" key="18">
    <source>
        <dbReference type="Proteomes" id="UP001202328"/>
    </source>
</evidence>
<keyword evidence="13" id="KW-0407">Ion channel</keyword>
<dbReference type="CDD" id="cd13686">
    <property type="entry name" value="GluR_Plant"/>
    <property type="match status" value="1"/>
</dbReference>
<accession>A0AAD4SP08</accession>
<dbReference type="PANTHER" id="PTHR34836">
    <property type="entry name" value="OS06G0188250 PROTEIN"/>
    <property type="match status" value="1"/>
</dbReference>
<dbReference type="GO" id="GO:0016020">
    <property type="term" value="C:membrane"/>
    <property type="evidence" value="ECO:0007669"/>
    <property type="project" value="UniProtKB-SubCell"/>
</dbReference>
<protein>
    <recommendedName>
        <fullName evidence="16">Ionotropic glutamate receptor C-terminal domain-containing protein</fullName>
    </recommendedName>
</protein>
<gene>
    <name evidence="17" type="ORF">MKW98_011404</name>
</gene>
<dbReference type="InterPro" id="IPR001828">
    <property type="entry name" value="ANF_lig-bd_rcpt"/>
</dbReference>
<organism evidence="17 18">
    <name type="scientific">Papaver atlanticum</name>
    <dbReference type="NCBI Taxonomy" id="357466"/>
    <lineage>
        <taxon>Eukaryota</taxon>
        <taxon>Viridiplantae</taxon>
        <taxon>Streptophyta</taxon>
        <taxon>Embryophyta</taxon>
        <taxon>Tracheophyta</taxon>
        <taxon>Spermatophyta</taxon>
        <taxon>Magnoliopsida</taxon>
        <taxon>Ranunculales</taxon>
        <taxon>Papaveraceae</taxon>
        <taxon>Papaveroideae</taxon>
        <taxon>Papaver</taxon>
    </lineage>
</organism>
<dbReference type="InterPro" id="IPR001320">
    <property type="entry name" value="Iontro_rcpt_C"/>
</dbReference>
<dbReference type="Pfam" id="PF01094">
    <property type="entry name" value="ANF_receptor"/>
    <property type="match status" value="1"/>
</dbReference>
<evidence type="ECO:0000256" key="6">
    <source>
        <dbReference type="ARBA" id="ARBA00022729"/>
    </source>
</evidence>
<dbReference type="Gene3D" id="1.10.287.70">
    <property type="match status" value="1"/>
</dbReference>
<evidence type="ECO:0000313" key="17">
    <source>
        <dbReference type="EMBL" id="KAI3916736.1"/>
    </source>
</evidence>
<reference evidence="17" key="1">
    <citation type="submission" date="2022-04" db="EMBL/GenBank/DDBJ databases">
        <title>A functionally conserved STORR gene fusion in Papaver species that diverged 16.8 million years ago.</title>
        <authorList>
            <person name="Catania T."/>
        </authorList>
    </citation>
    <scope>NUCLEOTIDE SEQUENCE</scope>
    <source>
        <strain evidence="17">S-188037</strain>
    </source>
</reference>
<keyword evidence="6" id="KW-0732">Signal</keyword>
<dbReference type="InterPro" id="IPR019594">
    <property type="entry name" value="Glu/Gly-bd"/>
</dbReference>
<evidence type="ECO:0000256" key="12">
    <source>
        <dbReference type="ARBA" id="ARBA00023286"/>
    </source>
</evidence>
<dbReference type="InterPro" id="IPR017103">
    <property type="entry name" value="Iontropic_Glu_rcpt_pln"/>
</dbReference>
<evidence type="ECO:0000256" key="15">
    <source>
        <dbReference type="SAM" id="Phobius"/>
    </source>
</evidence>
<evidence type="ECO:0000256" key="1">
    <source>
        <dbReference type="ARBA" id="ARBA00004141"/>
    </source>
</evidence>
<proteinExistence type="inferred from homology"/>
<comment type="similarity">
    <text evidence="2">Belongs to the glutamate-gated ion channel (TC 1.A.10.1) family.</text>
</comment>
<dbReference type="FunFam" id="3.40.190.10:FF:000103">
    <property type="entry name" value="Glutamate receptor"/>
    <property type="match status" value="1"/>
</dbReference>
<evidence type="ECO:0000256" key="2">
    <source>
        <dbReference type="ARBA" id="ARBA00008685"/>
    </source>
</evidence>
<feature type="transmembrane region" description="Helical" evidence="15">
    <location>
        <begin position="12"/>
        <end position="29"/>
    </location>
</feature>
<dbReference type="PANTHER" id="PTHR34836:SF1">
    <property type="entry name" value="OS09G0428600 PROTEIN"/>
    <property type="match status" value="1"/>
</dbReference>
<evidence type="ECO:0000256" key="13">
    <source>
        <dbReference type="ARBA" id="ARBA00023303"/>
    </source>
</evidence>
<name>A0AAD4SP08_9MAGN</name>
<evidence type="ECO:0000256" key="7">
    <source>
        <dbReference type="ARBA" id="ARBA00022989"/>
    </source>
</evidence>
<dbReference type="InterPro" id="IPR000337">
    <property type="entry name" value="GPCR_3"/>
</dbReference>
<dbReference type="Pfam" id="PF10613">
    <property type="entry name" value="Lig_chan-Glu_bd"/>
    <property type="match status" value="1"/>
</dbReference>
<evidence type="ECO:0000256" key="5">
    <source>
        <dbReference type="ARBA" id="ARBA00022692"/>
    </source>
</evidence>
<dbReference type="AlphaFoldDB" id="A0AAD4SP08"/>
<dbReference type="InterPro" id="IPR044440">
    <property type="entry name" value="GABAb_receptor_plant_PBP1"/>
</dbReference>
<evidence type="ECO:0000259" key="16">
    <source>
        <dbReference type="SMART" id="SM00079"/>
    </source>
</evidence>
<comment type="subcellular location">
    <subcellularLocation>
        <location evidence="1">Membrane</location>
        <topology evidence="1">Multi-pass membrane protein</topology>
    </subcellularLocation>
</comment>
<feature type="transmembrane region" description="Helical" evidence="15">
    <location>
        <begin position="680"/>
        <end position="702"/>
    </location>
</feature>
<keyword evidence="4" id="KW-0813">Transport</keyword>
<keyword evidence="8" id="KW-0406">Ion transport</keyword>
<keyword evidence="10" id="KW-0675">Receptor</keyword>
<dbReference type="GO" id="GO:0004930">
    <property type="term" value="F:G protein-coupled receptor activity"/>
    <property type="evidence" value="ECO:0007669"/>
    <property type="project" value="InterPro"/>
</dbReference>
<evidence type="ECO:0000256" key="9">
    <source>
        <dbReference type="ARBA" id="ARBA00023136"/>
    </source>
</evidence>
<evidence type="ECO:0000256" key="4">
    <source>
        <dbReference type="ARBA" id="ARBA00022448"/>
    </source>
</evidence>
<comment type="function">
    <text evidence="14">Glutamate-gated receptor that probably acts as a non-selective cation channel. May be involved in light-signal transduction and calcium homeostasis via the regulation of calcium influx into cells.</text>
</comment>
<dbReference type="Pfam" id="PF00060">
    <property type="entry name" value="Lig_chan"/>
    <property type="match status" value="1"/>
</dbReference>
<feature type="transmembrane region" description="Helical" evidence="15">
    <location>
        <begin position="613"/>
        <end position="631"/>
    </location>
</feature>
<comment type="subunit">
    <text evidence="3">May form heteromers.</text>
</comment>
<keyword evidence="7 15" id="KW-1133">Transmembrane helix</keyword>
<evidence type="ECO:0000256" key="8">
    <source>
        <dbReference type="ARBA" id="ARBA00023065"/>
    </source>
</evidence>
<keyword evidence="9 15" id="KW-0472">Membrane</keyword>
<dbReference type="Gene3D" id="3.40.190.10">
    <property type="entry name" value="Periplasmic binding protein-like II"/>
    <property type="match status" value="1"/>
</dbReference>
<evidence type="ECO:0000256" key="11">
    <source>
        <dbReference type="ARBA" id="ARBA00023180"/>
    </source>
</evidence>
<dbReference type="InterPro" id="IPR028082">
    <property type="entry name" value="Peripla_BP_I"/>
</dbReference>
<keyword evidence="5 15" id="KW-0812">Transmembrane</keyword>